<dbReference type="GO" id="GO:0003677">
    <property type="term" value="F:DNA binding"/>
    <property type="evidence" value="ECO:0007669"/>
    <property type="project" value="UniProtKB-KW"/>
</dbReference>
<sequence>MFTFDQLRSFIVLADELHFSRAAEHLNMTQPPLSRQIQKLEGELGFSLFDRSKKSVRLTAAGAAFRDEAAKILSIAEASRNTARRIADGEAGEIKIGITATGIMGLLGDILANIDAVAPELRVDIHEMVSRDQIAAVLRGSVDIGFVRETPPSPDLVSTLVRREALVAAIGSKHPLAVTTRPLSVEELSGEKILTYSPHEARYFRSLVDTVLATVNTVPSQEITQVHSMLSLVAANKGIALVPASATRLGMSGIAYRSIAENREPIVHLHAIWRRDNTNPALRPTRNALERLSSSALV</sequence>
<organism evidence="6 7">
    <name type="scientific">Microterricola viridarii</name>
    <dbReference type="NCBI Taxonomy" id="412690"/>
    <lineage>
        <taxon>Bacteria</taxon>
        <taxon>Bacillati</taxon>
        <taxon>Actinomycetota</taxon>
        <taxon>Actinomycetes</taxon>
        <taxon>Micrococcales</taxon>
        <taxon>Microbacteriaceae</taxon>
        <taxon>Microterricola</taxon>
    </lineage>
</organism>
<dbReference type="Pfam" id="PF00126">
    <property type="entry name" value="HTH_1"/>
    <property type="match status" value="1"/>
</dbReference>
<reference evidence="7" key="1">
    <citation type="submission" date="2016-10" db="EMBL/GenBank/DDBJ databases">
        <authorList>
            <person name="Varghese N."/>
            <person name="Submissions S."/>
        </authorList>
    </citation>
    <scope>NUCLEOTIDE SEQUENCE [LARGE SCALE GENOMIC DNA]</scope>
    <source>
        <strain evidence="7">DSM 21772</strain>
    </source>
</reference>
<evidence type="ECO:0000256" key="4">
    <source>
        <dbReference type="ARBA" id="ARBA00023163"/>
    </source>
</evidence>
<comment type="similarity">
    <text evidence="1">Belongs to the LysR transcriptional regulatory family.</text>
</comment>
<keyword evidence="2" id="KW-0805">Transcription regulation</keyword>
<dbReference type="Proteomes" id="UP000181956">
    <property type="component" value="Chromosome I"/>
</dbReference>
<dbReference type="PRINTS" id="PR00039">
    <property type="entry name" value="HTHLYSR"/>
</dbReference>
<dbReference type="InterPro" id="IPR036390">
    <property type="entry name" value="WH_DNA-bd_sf"/>
</dbReference>
<evidence type="ECO:0000256" key="1">
    <source>
        <dbReference type="ARBA" id="ARBA00009437"/>
    </source>
</evidence>
<dbReference type="InterPro" id="IPR000847">
    <property type="entry name" value="LysR_HTH_N"/>
</dbReference>
<dbReference type="STRING" id="412690.SAMN04489834_0439"/>
<feature type="domain" description="HTH lysR-type" evidence="5">
    <location>
        <begin position="2"/>
        <end position="59"/>
    </location>
</feature>
<evidence type="ECO:0000256" key="3">
    <source>
        <dbReference type="ARBA" id="ARBA00023125"/>
    </source>
</evidence>
<proteinExistence type="inferred from homology"/>
<protein>
    <submittedName>
        <fullName evidence="6">DNA-binding transcriptional regulator, LysR family</fullName>
    </submittedName>
</protein>
<dbReference type="InterPro" id="IPR005119">
    <property type="entry name" value="LysR_subst-bd"/>
</dbReference>
<dbReference type="PANTHER" id="PTHR30346:SF0">
    <property type="entry name" value="HCA OPERON TRANSCRIPTIONAL ACTIVATOR HCAR"/>
    <property type="match status" value="1"/>
</dbReference>
<keyword evidence="7" id="KW-1185">Reference proteome</keyword>
<keyword evidence="3 6" id="KW-0238">DNA-binding</keyword>
<dbReference type="EMBL" id="LT629742">
    <property type="protein sequence ID" value="SDR88168.1"/>
    <property type="molecule type" value="Genomic_DNA"/>
</dbReference>
<name>A0A1H1MN46_9MICO</name>
<dbReference type="AlphaFoldDB" id="A0A1H1MN46"/>
<evidence type="ECO:0000256" key="2">
    <source>
        <dbReference type="ARBA" id="ARBA00023015"/>
    </source>
</evidence>
<dbReference type="PANTHER" id="PTHR30346">
    <property type="entry name" value="TRANSCRIPTIONAL DUAL REGULATOR HCAR-RELATED"/>
    <property type="match status" value="1"/>
</dbReference>
<dbReference type="Gene3D" id="3.40.190.10">
    <property type="entry name" value="Periplasmic binding protein-like II"/>
    <property type="match status" value="2"/>
</dbReference>
<dbReference type="Pfam" id="PF03466">
    <property type="entry name" value="LysR_substrate"/>
    <property type="match status" value="1"/>
</dbReference>
<dbReference type="PROSITE" id="PS50931">
    <property type="entry name" value="HTH_LYSR"/>
    <property type="match status" value="1"/>
</dbReference>
<evidence type="ECO:0000313" key="7">
    <source>
        <dbReference type="Proteomes" id="UP000181956"/>
    </source>
</evidence>
<evidence type="ECO:0000259" key="5">
    <source>
        <dbReference type="PROSITE" id="PS50931"/>
    </source>
</evidence>
<evidence type="ECO:0000313" key="6">
    <source>
        <dbReference type="EMBL" id="SDR88168.1"/>
    </source>
</evidence>
<dbReference type="FunFam" id="1.10.10.10:FF:000001">
    <property type="entry name" value="LysR family transcriptional regulator"/>
    <property type="match status" value="1"/>
</dbReference>
<dbReference type="Gene3D" id="1.10.10.10">
    <property type="entry name" value="Winged helix-like DNA-binding domain superfamily/Winged helix DNA-binding domain"/>
    <property type="match status" value="1"/>
</dbReference>
<dbReference type="GO" id="GO:0003700">
    <property type="term" value="F:DNA-binding transcription factor activity"/>
    <property type="evidence" value="ECO:0007669"/>
    <property type="project" value="InterPro"/>
</dbReference>
<dbReference type="SUPFAM" id="SSF46785">
    <property type="entry name" value="Winged helix' DNA-binding domain"/>
    <property type="match status" value="1"/>
</dbReference>
<accession>A0A1H1MN46</accession>
<keyword evidence="4" id="KW-0804">Transcription</keyword>
<dbReference type="SUPFAM" id="SSF53850">
    <property type="entry name" value="Periplasmic binding protein-like II"/>
    <property type="match status" value="1"/>
</dbReference>
<dbReference type="GO" id="GO:0032993">
    <property type="term" value="C:protein-DNA complex"/>
    <property type="evidence" value="ECO:0007669"/>
    <property type="project" value="TreeGrafter"/>
</dbReference>
<gene>
    <name evidence="6" type="ORF">SAMN04489834_0439</name>
</gene>
<dbReference type="RefSeq" id="WP_172829609.1">
    <property type="nucleotide sequence ID" value="NZ_LT629742.1"/>
</dbReference>
<dbReference type="InterPro" id="IPR036388">
    <property type="entry name" value="WH-like_DNA-bd_sf"/>
</dbReference>